<dbReference type="EMBL" id="AZIM01008208">
    <property type="protein sequence ID" value="ETE57548.1"/>
    <property type="molecule type" value="Genomic_DNA"/>
</dbReference>
<feature type="non-terminal residue" evidence="2">
    <location>
        <position position="83"/>
    </location>
</feature>
<dbReference type="Proteomes" id="UP000018936">
    <property type="component" value="Unassembled WGS sequence"/>
</dbReference>
<evidence type="ECO:0000256" key="1">
    <source>
        <dbReference type="SAM" id="MobiDB-lite"/>
    </source>
</evidence>
<accession>V8N7C3</accession>
<evidence type="ECO:0000313" key="2">
    <source>
        <dbReference type="EMBL" id="ETE57548.1"/>
    </source>
</evidence>
<feature type="region of interest" description="Disordered" evidence="1">
    <location>
        <begin position="1"/>
        <end position="24"/>
    </location>
</feature>
<gene>
    <name evidence="2" type="ORF">L345_16736</name>
</gene>
<name>V8N7C3_OPHHA</name>
<sequence length="83" mass="8745">RPPAAPRFPPQEPSPAQVGGAQREGAEPSCFFVKFKAAAQGSPSLLQPQKQSIRVQKAGVLVGVIGLFELTTTLQGRLALFSS</sequence>
<organism evidence="2 3">
    <name type="scientific">Ophiophagus hannah</name>
    <name type="common">King cobra</name>
    <name type="synonym">Naja hannah</name>
    <dbReference type="NCBI Taxonomy" id="8665"/>
    <lineage>
        <taxon>Eukaryota</taxon>
        <taxon>Metazoa</taxon>
        <taxon>Chordata</taxon>
        <taxon>Craniata</taxon>
        <taxon>Vertebrata</taxon>
        <taxon>Euteleostomi</taxon>
        <taxon>Lepidosauria</taxon>
        <taxon>Squamata</taxon>
        <taxon>Bifurcata</taxon>
        <taxon>Unidentata</taxon>
        <taxon>Episquamata</taxon>
        <taxon>Toxicofera</taxon>
        <taxon>Serpentes</taxon>
        <taxon>Colubroidea</taxon>
        <taxon>Elapidae</taxon>
        <taxon>Elapinae</taxon>
        <taxon>Ophiophagus</taxon>
    </lineage>
</organism>
<dbReference type="AlphaFoldDB" id="V8N7C3"/>
<evidence type="ECO:0000313" key="3">
    <source>
        <dbReference type="Proteomes" id="UP000018936"/>
    </source>
</evidence>
<proteinExistence type="predicted"/>
<reference evidence="2 3" key="1">
    <citation type="journal article" date="2013" name="Proc. Natl. Acad. Sci. U.S.A.">
        <title>The king cobra genome reveals dynamic gene evolution and adaptation in the snake venom system.</title>
        <authorList>
            <person name="Vonk F.J."/>
            <person name="Casewell N.R."/>
            <person name="Henkel C.V."/>
            <person name="Heimberg A.M."/>
            <person name="Jansen H.J."/>
            <person name="McCleary R.J."/>
            <person name="Kerkkamp H.M."/>
            <person name="Vos R.A."/>
            <person name="Guerreiro I."/>
            <person name="Calvete J.J."/>
            <person name="Wuster W."/>
            <person name="Woods A.E."/>
            <person name="Logan J.M."/>
            <person name="Harrison R.A."/>
            <person name="Castoe T.A."/>
            <person name="de Koning A.P."/>
            <person name="Pollock D.D."/>
            <person name="Yandell M."/>
            <person name="Calderon D."/>
            <person name="Renjifo C."/>
            <person name="Currier R.B."/>
            <person name="Salgado D."/>
            <person name="Pla D."/>
            <person name="Sanz L."/>
            <person name="Hyder A.S."/>
            <person name="Ribeiro J.M."/>
            <person name="Arntzen J.W."/>
            <person name="van den Thillart G.E."/>
            <person name="Boetzer M."/>
            <person name="Pirovano W."/>
            <person name="Dirks R.P."/>
            <person name="Spaink H.P."/>
            <person name="Duboule D."/>
            <person name="McGlinn E."/>
            <person name="Kini R.M."/>
            <person name="Richardson M.K."/>
        </authorList>
    </citation>
    <scope>NUCLEOTIDE SEQUENCE</scope>
    <source>
        <tissue evidence="2">Blood</tissue>
    </source>
</reference>
<comment type="caution">
    <text evidence="2">The sequence shown here is derived from an EMBL/GenBank/DDBJ whole genome shotgun (WGS) entry which is preliminary data.</text>
</comment>
<keyword evidence="3" id="KW-1185">Reference proteome</keyword>
<feature type="non-terminal residue" evidence="2">
    <location>
        <position position="1"/>
    </location>
</feature>
<feature type="compositionally biased region" description="Pro residues" evidence="1">
    <location>
        <begin position="1"/>
        <end position="13"/>
    </location>
</feature>
<protein>
    <submittedName>
        <fullName evidence="2">Uncharacterized protein</fullName>
    </submittedName>
</protein>